<keyword evidence="8" id="KW-1185">Reference proteome</keyword>
<dbReference type="PRINTS" id="PR00722">
    <property type="entry name" value="CHYMOTRYPSIN"/>
</dbReference>
<dbReference type="GO" id="GO:0006508">
    <property type="term" value="P:proteolysis"/>
    <property type="evidence" value="ECO:0007669"/>
    <property type="project" value="UniProtKB-KW"/>
</dbReference>
<keyword evidence="2" id="KW-1015">Disulfide bond</keyword>
<dbReference type="PROSITE" id="PS50240">
    <property type="entry name" value="TRYPSIN_DOM"/>
    <property type="match status" value="1"/>
</dbReference>
<dbReference type="PROSITE" id="PS51257">
    <property type="entry name" value="PROKAR_LIPOPROTEIN"/>
    <property type="match status" value="1"/>
</dbReference>
<feature type="chain" id="PRO_5026888532" evidence="5">
    <location>
        <begin position="25"/>
        <end position="331"/>
    </location>
</feature>
<dbReference type="InterPro" id="IPR001314">
    <property type="entry name" value="Peptidase_S1A"/>
</dbReference>
<evidence type="ECO:0000313" key="8">
    <source>
        <dbReference type="Proteomes" id="UP000437748"/>
    </source>
</evidence>
<dbReference type="RefSeq" id="WP_153421000.1">
    <property type="nucleotide sequence ID" value="NZ_WFLM01000004.1"/>
</dbReference>
<evidence type="ECO:0000313" key="7">
    <source>
        <dbReference type="EMBL" id="KAB8037922.1"/>
    </source>
</evidence>
<evidence type="ECO:0000256" key="5">
    <source>
        <dbReference type="SAM" id="SignalP"/>
    </source>
</evidence>
<keyword evidence="3" id="KW-0720">Serine protease</keyword>
<gene>
    <name evidence="7" type="ORF">GCL60_12170</name>
</gene>
<evidence type="ECO:0000256" key="4">
    <source>
        <dbReference type="SAM" id="MobiDB-lite"/>
    </source>
</evidence>
<dbReference type="InterPro" id="IPR033116">
    <property type="entry name" value="TRYPSIN_SER"/>
</dbReference>
<dbReference type="PANTHER" id="PTHR24276:SF98">
    <property type="entry name" value="FI18310P1-RELATED"/>
    <property type="match status" value="1"/>
</dbReference>
<dbReference type="AlphaFoldDB" id="A0A6N6VRD8"/>
<comment type="caution">
    <text evidence="7">The sequence shown here is derived from an EMBL/GenBank/DDBJ whole genome shotgun (WGS) entry which is preliminary data.</text>
</comment>
<dbReference type="PROSITE" id="PS00134">
    <property type="entry name" value="TRYPSIN_HIS"/>
    <property type="match status" value="1"/>
</dbReference>
<dbReference type="PROSITE" id="PS00135">
    <property type="entry name" value="TRYPSIN_SER"/>
    <property type="match status" value="1"/>
</dbReference>
<feature type="signal peptide" evidence="5">
    <location>
        <begin position="1"/>
        <end position="24"/>
    </location>
</feature>
<evidence type="ECO:0000256" key="2">
    <source>
        <dbReference type="ARBA" id="ARBA00023157"/>
    </source>
</evidence>
<dbReference type="GO" id="GO:0004252">
    <property type="term" value="F:serine-type endopeptidase activity"/>
    <property type="evidence" value="ECO:0007669"/>
    <property type="project" value="InterPro"/>
</dbReference>
<dbReference type="InterPro" id="IPR018114">
    <property type="entry name" value="TRYPSIN_HIS"/>
</dbReference>
<proteinExistence type="inferred from homology"/>
<keyword evidence="5" id="KW-0732">Signal</keyword>
<organism evidence="7 8">
    <name type="scientific">Silvanigrella paludirubra</name>
    <dbReference type="NCBI Taxonomy" id="2499159"/>
    <lineage>
        <taxon>Bacteria</taxon>
        <taxon>Pseudomonadati</taxon>
        <taxon>Bdellovibrionota</taxon>
        <taxon>Oligoflexia</taxon>
        <taxon>Silvanigrellales</taxon>
        <taxon>Silvanigrellaceae</taxon>
        <taxon>Silvanigrella</taxon>
    </lineage>
</organism>
<sequence length="331" mass="35141">MKSGMIFFFNSLLIFLTFSCNKSANNSNSFKSYSGPAQCNMSKSSSISEMIIGGEPANGSSVPSGNNTVAILLYINSNKTILCSGTIVASNLILTAGHCFDDIESDNISPGKVVFSNSYSPATSSNSSEISCWQRPPNYRPCSADNSYNCVLNDITWVKINGTIKSGYSPVSILANPQNILATESKWMLGFGDNSDNGSNSGFKNVVESTSSSSNPDTTPNGAIETFNNQTFSNAFQNYLTVIGPNSGKGTCEGDSGGPVYVKRDSNNYVLAALTQGSNSLLSPHPTTTSPPYSFDTSKYASCSDGYGVYTTVGNYVNWIQSTSGVSLSLY</sequence>
<protein>
    <submittedName>
        <fullName evidence="7">Trypsin-like serine protease</fullName>
    </submittedName>
</protein>
<dbReference type="SMART" id="SM00020">
    <property type="entry name" value="Tryp_SPc"/>
    <property type="match status" value="1"/>
</dbReference>
<dbReference type="Pfam" id="PF00089">
    <property type="entry name" value="Trypsin"/>
    <property type="match status" value="1"/>
</dbReference>
<feature type="region of interest" description="Disordered" evidence="4">
    <location>
        <begin position="200"/>
        <end position="223"/>
    </location>
</feature>
<dbReference type="InterPro" id="IPR043504">
    <property type="entry name" value="Peptidase_S1_PA_chymotrypsin"/>
</dbReference>
<evidence type="ECO:0000256" key="3">
    <source>
        <dbReference type="RuleBase" id="RU363034"/>
    </source>
</evidence>
<name>A0A6N6VRD8_9BACT</name>
<dbReference type="PANTHER" id="PTHR24276">
    <property type="entry name" value="POLYSERASE-RELATED"/>
    <property type="match status" value="1"/>
</dbReference>
<comment type="similarity">
    <text evidence="1">Belongs to the peptidase S1 family.</text>
</comment>
<feature type="domain" description="Peptidase S1" evidence="6">
    <location>
        <begin position="51"/>
        <end position="325"/>
    </location>
</feature>
<dbReference type="InterPro" id="IPR050430">
    <property type="entry name" value="Peptidase_S1"/>
</dbReference>
<dbReference type="OrthoDB" id="5289650at2"/>
<keyword evidence="3 7" id="KW-0645">Protease</keyword>
<evidence type="ECO:0000259" key="6">
    <source>
        <dbReference type="PROSITE" id="PS50240"/>
    </source>
</evidence>
<dbReference type="InterPro" id="IPR009003">
    <property type="entry name" value="Peptidase_S1_PA"/>
</dbReference>
<dbReference type="Gene3D" id="2.40.10.10">
    <property type="entry name" value="Trypsin-like serine proteases"/>
    <property type="match status" value="1"/>
</dbReference>
<dbReference type="SUPFAM" id="SSF50494">
    <property type="entry name" value="Trypsin-like serine proteases"/>
    <property type="match status" value="1"/>
</dbReference>
<dbReference type="Proteomes" id="UP000437748">
    <property type="component" value="Unassembled WGS sequence"/>
</dbReference>
<accession>A0A6N6VRD8</accession>
<dbReference type="InterPro" id="IPR001254">
    <property type="entry name" value="Trypsin_dom"/>
</dbReference>
<reference evidence="7 8" key="1">
    <citation type="submission" date="2019-10" db="EMBL/GenBank/DDBJ databases">
        <title>New species of Slilvanegrellaceae.</title>
        <authorList>
            <person name="Pitt A."/>
            <person name="Hahn M.W."/>
        </authorList>
    </citation>
    <scope>NUCLEOTIDE SEQUENCE [LARGE SCALE GENOMIC DNA]</scope>
    <source>
        <strain evidence="7 8">SP-Ram-0.45-NSY-1</strain>
    </source>
</reference>
<feature type="compositionally biased region" description="Low complexity" evidence="4">
    <location>
        <begin position="209"/>
        <end position="221"/>
    </location>
</feature>
<evidence type="ECO:0000256" key="1">
    <source>
        <dbReference type="ARBA" id="ARBA00007664"/>
    </source>
</evidence>
<keyword evidence="3" id="KW-0378">Hydrolase</keyword>
<dbReference type="EMBL" id="WFLM01000004">
    <property type="protein sequence ID" value="KAB8037922.1"/>
    <property type="molecule type" value="Genomic_DNA"/>
</dbReference>